<dbReference type="KEGG" id="emr:EMUR_01345"/>
<organism evidence="1 2">
    <name type="scientific">Ehrlichia muris AS145</name>
    <dbReference type="NCBI Taxonomy" id="1423892"/>
    <lineage>
        <taxon>Bacteria</taxon>
        <taxon>Pseudomonadati</taxon>
        <taxon>Pseudomonadota</taxon>
        <taxon>Alphaproteobacteria</taxon>
        <taxon>Rickettsiales</taxon>
        <taxon>Anaplasmataceae</taxon>
        <taxon>Ehrlichia</taxon>
    </lineage>
</organism>
<dbReference type="PATRIC" id="fig|1423892.3.peg.279"/>
<name>V9R8Q9_9RICK</name>
<sequence length="37" mass="4119">MPISIKIKILTSVLTDIIGIEMYDGLYRVNVINIVIG</sequence>
<dbReference type="HOGENOM" id="CLU_3343151_0_0_5"/>
<dbReference type="EMBL" id="CP006917">
    <property type="protein sequence ID" value="AHC39683.1"/>
    <property type="molecule type" value="Genomic_DNA"/>
</dbReference>
<evidence type="ECO:0000313" key="1">
    <source>
        <dbReference type="EMBL" id="AHC39683.1"/>
    </source>
</evidence>
<proteinExistence type="predicted"/>
<evidence type="ECO:0000313" key="2">
    <source>
        <dbReference type="Proteomes" id="UP000018689"/>
    </source>
</evidence>
<dbReference type="AlphaFoldDB" id="V9R8Q9"/>
<reference evidence="1 2" key="1">
    <citation type="journal article" date="2014" name="Genome Announc.">
        <title>Complete Genome Sequence of Ehrlichia muris Strain AS145T, a Model Monocytotropic Ehrlichia Strain.</title>
        <authorList>
            <person name="Thirumalapura N.R."/>
            <person name="Qin X."/>
            <person name="Kuriakose J.A."/>
            <person name="Walker D.H."/>
        </authorList>
    </citation>
    <scope>NUCLEOTIDE SEQUENCE [LARGE SCALE GENOMIC DNA]</scope>
    <source>
        <strain evidence="2">AS154</strain>
    </source>
</reference>
<dbReference type="STRING" id="1423892.EMUR_01345"/>
<dbReference type="Proteomes" id="UP000018689">
    <property type="component" value="Chromosome"/>
</dbReference>
<accession>V9R8Q9</accession>
<protein>
    <submittedName>
        <fullName evidence="1">Uncharacterized protein</fullName>
    </submittedName>
</protein>
<keyword evidence="2" id="KW-1185">Reference proteome</keyword>
<gene>
    <name evidence="1" type="ORF">EMUR_01345</name>
</gene>